<reference evidence="2" key="1">
    <citation type="journal article" date="2019" name="Gigascience">
        <title>De novo genome assembly of the endangered Acer yangbiense, a plant species with extremely small populations endemic to Yunnan Province, China.</title>
        <authorList>
            <person name="Yang J."/>
            <person name="Wariss H.M."/>
            <person name="Tao L."/>
            <person name="Zhang R."/>
            <person name="Yun Q."/>
            <person name="Hollingsworth P."/>
            <person name="Dao Z."/>
            <person name="Luo G."/>
            <person name="Guo H."/>
            <person name="Ma Y."/>
            <person name="Sun W."/>
        </authorList>
    </citation>
    <scope>NUCLEOTIDE SEQUENCE [LARGE SCALE GENOMIC DNA]</scope>
    <source>
        <strain evidence="2">cv. br00</strain>
    </source>
</reference>
<dbReference type="Proteomes" id="UP000326939">
    <property type="component" value="Chromosome 11"/>
</dbReference>
<name>A0A5N5KWB8_9ROSI</name>
<proteinExistence type="predicted"/>
<gene>
    <name evidence="1" type="ORF">DKX38_017830</name>
</gene>
<dbReference type="AlphaFoldDB" id="A0A5N5KWB8"/>
<evidence type="ECO:0000313" key="1">
    <source>
        <dbReference type="EMBL" id="KAB5534744.1"/>
    </source>
</evidence>
<keyword evidence="2" id="KW-1185">Reference proteome</keyword>
<evidence type="ECO:0000313" key="2">
    <source>
        <dbReference type="Proteomes" id="UP000326939"/>
    </source>
</evidence>
<sequence length="74" mass="8366">MFRLLDEILHYQYTTIDLVSATWMSSTSLTQKKKGNGGKWILIGAYLVLEVKASLLLVLQEILGGKGYLKDFPF</sequence>
<organism evidence="1 2">
    <name type="scientific">Salix brachista</name>
    <dbReference type="NCBI Taxonomy" id="2182728"/>
    <lineage>
        <taxon>Eukaryota</taxon>
        <taxon>Viridiplantae</taxon>
        <taxon>Streptophyta</taxon>
        <taxon>Embryophyta</taxon>
        <taxon>Tracheophyta</taxon>
        <taxon>Spermatophyta</taxon>
        <taxon>Magnoliopsida</taxon>
        <taxon>eudicotyledons</taxon>
        <taxon>Gunneridae</taxon>
        <taxon>Pentapetalae</taxon>
        <taxon>rosids</taxon>
        <taxon>fabids</taxon>
        <taxon>Malpighiales</taxon>
        <taxon>Salicaceae</taxon>
        <taxon>Saliceae</taxon>
        <taxon>Salix</taxon>
    </lineage>
</organism>
<dbReference type="EMBL" id="VDCV01000011">
    <property type="protein sequence ID" value="KAB5534744.1"/>
    <property type="molecule type" value="Genomic_DNA"/>
</dbReference>
<protein>
    <submittedName>
        <fullName evidence="1">Uncharacterized protein</fullName>
    </submittedName>
</protein>
<comment type="caution">
    <text evidence="1">The sequence shown here is derived from an EMBL/GenBank/DDBJ whole genome shotgun (WGS) entry which is preliminary data.</text>
</comment>
<accession>A0A5N5KWB8</accession>